<dbReference type="GO" id="GO:0008835">
    <property type="term" value="F:diaminohydroxyphosphoribosylaminopyrimidine deaminase activity"/>
    <property type="evidence" value="ECO:0007669"/>
    <property type="project" value="UniProtKB-EC"/>
</dbReference>
<feature type="binding site" evidence="15">
    <location>
        <begin position="299"/>
        <end position="305"/>
    </location>
    <ligand>
        <name>NADP(+)</name>
        <dbReference type="ChEBI" id="CHEBI:58349"/>
    </ligand>
</feature>
<comment type="function">
    <text evidence="1 13">Converts 2,5-diamino-6-(ribosylamino)-4(3h)-pyrimidinone 5'-phosphate into 5-amino-6-(ribosylamino)-2,4(1h,3h)-pyrimidinedione 5'-phosphate.</text>
</comment>
<comment type="similarity">
    <text evidence="4 13">In the N-terminal section; belongs to the cytidine and deoxycytidylate deaminase family.</text>
</comment>
<dbReference type="Pfam" id="PF00383">
    <property type="entry name" value="dCMP_cyt_deam_1"/>
    <property type="match status" value="1"/>
</dbReference>
<dbReference type="Gene3D" id="3.40.140.10">
    <property type="entry name" value="Cytidine Deaminase, domain 2"/>
    <property type="match status" value="1"/>
</dbReference>
<comment type="catalytic activity">
    <reaction evidence="13">
        <text>2,5-diamino-6-hydroxy-4-(5-phosphoribosylamino)-pyrimidine + H2O + H(+) = 5-amino-6-(5-phospho-D-ribosylamino)uracil + NH4(+)</text>
        <dbReference type="Rhea" id="RHEA:21868"/>
        <dbReference type="ChEBI" id="CHEBI:15377"/>
        <dbReference type="ChEBI" id="CHEBI:15378"/>
        <dbReference type="ChEBI" id="CHEBI:28938"/>
        <dbReference type="ChEBI" id="CHEBI:58453"/>
        <dbReference type="ChEBI" id="CHEBI:58614"/>
        <dbReference type="EC" id="3.5.4.26"/>
    </reaction>
</comment>
<evidence type="ECO:0000256" key="4">
    <source>
        <dbReference type="ARBA" id="ARBA00005259"/>
    </source>
</evidence>
<dbReference type="InterPro" id="IPR002125">
    <property type="entry name" value="CMP_dCMP_dom"/>
</dbReference>
<dbReference type="PANTHER" id="PTHR38011:SF7">
    <property type="entry name" value="2,5-DIAMINO-6-RIBOSYLAMINO-4(3H)-PYRIMIDINONE 5'-PHOSPHATE REDUCTASE"/>
    <property type="match status" value="1"/>
</dbReference>
<dbReference type="RefSeq" id="WP_307633371.1">
    <property type="nucleotide sequence ID" value="NZ_JAPHEH010000001.1"/>
</dbReference>
<organism evidence="18 19">
    <name type="scientific">Thiovibrio frasassiensis</name>
    <dbReference type="NCBI Taxonomy" id="2984131"/>
    <lineage>
        <taxon>Bacteria</taxon>
        <taxon>Pseudomonadati</taxon>
        <taxon>Thermodesulfobacteriota</taxon>
        <taxon>Desulfobulbia</taxon>
        <taxon>Desulfobulbales</taxon>
        <taxon>Thiovibrionaceae</taxon>
        <taxon>Thiovibrio</taxon>
    </lineage>
</organism>
<feature type="binding site" evidence="15">
    <location>
        <position position="185"/>
    </location>
    <ligand>
        <name>substrate</name>
    </ligand>
</feature>
<evidence type="ECO:0000256" key="6">
    <source>
        <dbReference type="ARBA" id="ARBA00022619"/>
    </source>
</evidence>
<feature type="active site" description="Proton donor" evidence="14">
    <location>
        <position position="53"/>
    </location>
</feature>
<evidence type="ECO:0000259" key="17">
    <source>
        <dbReference type="PROSITE" id="PS51747"/>
    </source>
</evidence>
<dbReference type="Pfam" id="PF01872">
    <property type="entry name" value="RibD_C"/>
    <property type="match status" value="1"/>
</dbReference>
<evidence type="ECO:0000256" key="11">
    <source>
        <dbReference type="ARBA" id="ARBA00023002"/>
    </source>
</evidence>
<dbReference type="InterPro" id="IPR024072">
    <property type="entry name" value="DHFR-like_dom_sf"/>
</dbReference>
<feature type="binding site" evidence="15">
    <location>
        <position position="297"/>
    </location>
    <ligand>
        <name>substrate</name>
    </ligand>
</feature>
<keyword evidence="10 13" id="KW-0521">NADP</keyword>
<keyword evidence="6 13" id="KW-0686">Riboflavin biosynthesis</keyword>
<dbReference type="EC" id="3.5.4.26" evidence="13"/>
<evidence type="ECO:0000256" key="16">
    <source>
        <dbReference type="PIRSR" id="PIRSR006769-3"/>
    </source>
</evidence>
<dbReference type="GO" id="GO:0008703">
    <property type="term" value="F:5-amino-6-(5-phosphoribosylamino)uracil reductase activity"/>
    <property type="evidence" value="ECO:0007669"/>
    <property type="project" value="UniProtKB-EC"/>
</dbReference>
<evidence type="ECO:0000256" key="15">
    <source>
        <dbReference type="PIRSR" id="PIRSR006769-2"/>
    </source>
</evidence>
<name>A0A9X4MKC0_9BACT</name>
<proteinExistence type="inferred from homology"/>
<dbReference type="GO" id="GO:0050661">
    <property type="term" value="F:NADP binding"/>
    <property type="evidence" value="ECO:0007669"/>
    <property type="project" value="InterPro"/>
</dbReference>
<feature type="binding site" evidence="15">
    <location>
        <position position="171"/>
    </location>
    <ligand>
        <name>NADP(+)</name>
        <dbReference type="ChEBI" id="CHEBI:58349"/>
    </ligand>
</feature>
<evidence type="ECO:0000256" key="2">
    <source>
        <dbReference type="ARBA" id="ARBA00004882"/>
    </source>
</evidence>
<dbReference type="InterPro" id="IPR002734">
    <property type="entry name" value="RibDG_C"/>
</dbReference>
<evidence type="ECO:0000256" key="9">
    <source>
        <dbReference type="ARBA" id="ARBA00022833"/>
    </source>
</evidence>
<dbReference type="GO" id="GO:0008270">
    <property type="term" value="F:zinc ion binding"/>
    <property type="evidence" value="ECO:0007669"/>
    <property type="project" value="InterPro"/>
</dbReference>
<dbReference type="PROSITE" id="PS51747">
    <property type="entry name" value="CYT_DCMP_DEAMINASES_2"/>
    <property type="match status" value="1"/>
</dbReference>
<accession>A0A9X4MKC0</accession>
<dbReference type="NCBIfam" id="TIGR00326">
    <property type="entry name" value="eubact_ribD"/>
    <property type="match status" value="1"/>
</dbReference>
<gene>
    <name evidence="18" type="primary">ribD</name>
    <name evidence="18" type="ORF">OLX77_09575</name>
</gene>
<evidence type="ECO:0000256" key="8">
    <source>
        <dbReference type="ARBA" id="ARBA00022801"/>
    </source>
</evidence>
<dbReference type="InterPro" id="IPR050765">
    <property type="entry name" value="Riboflavin_Biosynth_HTPR"/>
</dbReference>
<evidence type="ECO:0000256" key="13">
    <source>
        <dbReference type="PIRNR" id="PIRNR006769"/>
    </source>
</evidence>
<feature type="binding site" evidence="15">
    <location>
        <position position="155"/>
    </location>
    <ligand>
        <name>NADP(+)</name>
        <dbReference type="ChEBI" id="CHEBI:58349"/>
    </ligand>
</feature>
<dbReference type="EMBL" id="JAPHEH010000001">
    <property type="protein sequence ID" value="MDG4476404.1"/>
    <property type="molecule type" value="Genomic_DNA"/>
</dbReference>
<feature type="binding site" evidence="16">
    <location>
        <position position="76"/>
    </location>
    <ligand>
        <name>Zn(2+)</name>
        <dbReference type="ChEBI" id="CHEBI:29105"/>
        <note>catalytic</note>
    </ligand>
</feature>
<keyword evidence="11 13" id="KW-0560">Oxidoreductase</keyword>
<dbReference type="FunFam" id="3.40.140.10:FF:000025">
    <property type="entry name" value="Riboflavin biosynthesis protein RibD"/>
    <property type="match status" value="1"/>
</dbReference>
<dbReference type="CDD" id="cd01284">
    <property type="entry name" value="Riboflavin_deaminase-reductase"/>
    <property type="match status" value="1"/>
</dbReference>
<evidence type="ECO:0000256" key="10">
    <source>
        <dbReference type="ARBA" id="ARBA00022857"/>
    </source>
</evidence>
<reference evidence="18" key="2">
    <citation type="submission" date="2022-10" db="EMBL/GenBank/DDBJ databases">
        <authorList>
            <person name="Aronson H.S."/>
        </authorList>
    </citation>
    <scope>NUCLEOTIDE SEQUENCE</scope>
    <source>
        <strain evidence="18">RS19-109</strain>
    </source>
</reference>
<keyword evidence="8 13" id="KW-0378">Hydrolase</keyword>
<evidence type="ECO:0000256" key="12">
    <source>
        <dbReference type="ARBA" id="ARBA00023268"/>
    </source>
</evidence>
<dbReference type="PANTHER" id="PTHR38011">
    <property type="entry name" value="DIHYDROFOLATE REDUCTASE FAMILY PROTEIN (AFU_ORTHOLOGUE AFUA_8G06820)"/>
    <property type="match status" value="1"/>
</dbReference>
<dbReference type="SUPFAM" id="SSF53927">
    <property type="entry name" value="Cytidine deaminase-like"/>
    <property type="match status" value="1"/>
</dbReference>
<feature type="binding site" evidence="15">
    <location>
        <position position="208"/>
    </location>
    <ligand>
        <name>substrate</name>
    </ligand>
</feature>
<keyword evidence="12" id="KW-0511">Multifunctional enzyme</keyword>
<evidence type="ECO:0000256" key="5">
    <source>
        <dbReference type="ARBA" id="ARBA00007417"/>
    </source>
</evidence>
<dbReference type="PIRSF" id="PIRSF006769">
    <property type="entry name" value="RibD"/>
    <property type="match status" value="1"/>
</dbReference>
<dbReference type="EC" id="1.1.1.193" evidence="13"/>
<comment type="pathway">
    <text evidence="3 13">Cofactor biosynthesis; riboflavin biosynthesis; 5-amino-6-(D-ribitylamino)uracil from GTP: step 3/4.</text>
</comment>
<dbReference type="InterPro" id="IPR016192">
    <property type="entry name" value="APOBEC/CMP_deaminase_Zn-bd"/>
</dbReference>
<dbReference type="PROSITE" id="PS00903">
    <property type="entry name" value="CYT_DCMP_DEAMINASES_1"/>
    <property type="match status" value="1"/>
</dbReference>
<dbReference type="AlphaFoldDB" id="A0A9X4MKC0"/>
<feature type="binding site" evidence="15">
    <location>
        <position position="205"/>
    </location>
    <ligand>
        <name>substrate</name>
    </ligand>
</feature>
<evidence type="ECO:0000313" key="18">
    <source>
        <dbReference type="EMBL" id="MDG4476404.1"/>
    </source>
</evidence>
<evidence type="ECO:0000256" key="14">
    <source>
        <dbReference type="PIRSR" id="PIRSR006769-1"/>
    </source>
</evidence>
<feature type="binding site" evidence="15">
    <location>
        <position position="224"/>
    </location>
    <ligand>
        <name>NADP(+)</name>
        <dbReference type="ChEBI" id="CHEBI:58349"/>
    </ligand>
</feature>
<dbReference type="GO" id="GO:0009231">
    <property type="term" value="P:riboflavin biosynthetic process"/>
    <property type="evidence" value="ECO:0007669"/>
    <property type="project" value="UniProtKB-KW"/>
</dbReference>
<comment type="pathway">
    <text evidence="2 13">Cofactor biosynthesis; riboflavin biosynthesis; 5-amino-6-(D-ribitylamino)uracil from GTP: step 2/4.</text>
</comment>
<evidence type="ECO:0000313" key="19">
    <source>
        <dbReference type="Proteomes" id="UP001154240"/>
    </source>
</evidence>
<feature type="binding site" evidence="15">
    <location>
        <position position="201"/>
    </location>
    <ligand>
        <name>NADP(+)</name>
        <dbReference type="ChEBI" id="CHEBI:58349"/>
    </ligand>
</feature>
<dbReference type="InterPro" id="IPR011549">
    <property type="entry name" value="RibD_C"/>
</dbReference>
<reference evidence="18" key="1">
    <citation type="journal article" date="2022" name="bioRxiv">
        <title>Thiovibrio frasassiensisgen. nov., sp. nov., an autotrophic, elemental sulfur disproportionating bacterium isolated from sulfidic karst sediment, and proposal of Thiovibrionaceae fam. nov.</title>
        <authorList>
            <person name="Aronson H."/>
            <person name="Thomas C."/>
            <person name="Bhattacharyya M."/>
            <person name="Eckstein S."/>
            <person name="Jensen S."/>
            <person name="Barco R."/>
            <person name="Macalady J."/>
            <person name="Amend J."/>
        </authorList>
    </citation>
    <scope>NUCLEOTIDE SEQUENCE</scope>
    <source>
        <strain evidence="18">RS19-109</strain>
    </source>
</reference>
<comment type="caution">
    <text evidence="18">The sequence shown here is derived from an EMBL/GenBank/DDBJ whole genome shotgun (WGS) entry which is preliminary data.</text>
</comment>
<evidence type="ECO:0000256" key="7">
    <source>
        <dbReference type="ARBA" id="ARBA00022723"/>
    </source>
</evidence>
<dbReference type="InterPro" id="IPR016193">
    <property type="entry name" value="Cytidine_deaminase-like"/>
</dbReference>
<dbReference type="Gene3D" id="3.40.430.10">
    <property type="entry name" value="Dihydrofolate Reductase, subunit A"/>
    <property type="match status" value="1"/>
</dbReference>
<comment type="similarity">
    <text evidence="5 13">In the C-terminal section; belongs to the HTP reductase family.</text>
</comment>
<feature type="binding site" evidence="16">
    <location>
        <position position="85"/>
    </location>
    <ligand>
        <name>Zn(2+)</name>
        <dbReference type="ChEBI" id="CHEBI:29105"/>
        <note>catalytic</note>
    </ligand>
</feature>
<evidence type="ECO:0000256" key="1">
    <source>
        <dbReference type="ARBA" id="ARBA00002151"/>
    </source>
</evidence>
<feature type="binding site" evidence="15">
    <location>
        <position position="197"/>
    </location>
    <ligand>
        <name>NADP(+)</name>
        <dbReference type="ChEBI" id="CHEBI:58349"/>
    </ligand>
</feature>
<feature type="binding site" evidence="16">
    <location>
        <position position="51"/>
    </location>
    <ligand>
        <name>Zn(2+)</name>
        <dbReference type="ChEBI" id="CHEBI:29105"/>
        <note>catalytic</note>
    </ligand>
</feature>
<dbReference type="SUPFAM" id="SSF53597">
    <property type="entry name" value="Dihydrofolate reductase-like"/>
    <property type="match status" value="1"/>
</dbReference>
<keyword evidence="19" id="KW-1185">Reference proteome</keyword>
<sequence length="366" mass="39233">MKDDRAWMQLAIREARKGLGRTSPNPCVGAVVVKNNKLIATGFHEKAGTPHAEVHALRGAGVQARGATIYVTLEPCNHTGRTPPCTQAILASGIKRVVVGMLDPNPLVAGGGCKTLGAQGVEVVHGVLAEECRGLNRPFMKHVTTGLPWVLMKAGMSLDGRLALASGQCAWITNEQSRRQVHRVRDRVDAILIGSETALCDDPALTTRLPGRRGRDPLRVILDSALRLPVSAKMLQQESSAPTWIFCGPEADVKRAEALINAGAVIKQVRLDEAGQLDLGAVLCELGRAQLTSVLVEGGSRVHTAFLRANLVDEVNIFVAPIFLGNDGVPLVDTLGLQQVADAPRFSTTRVRRFGNDVLIEGLMEK</sequence>
<dbReference type="Proteomes" id="UP001154240">
    <property type="component" value="Unassembled WGS sequence"/>
</dbReference>
<comment type="cofactor">
    <cofactor evidence="13 16">
        <name>Zn(2+)</name>
        <dbReference type="ChEBI" id="CHEBI:29105"/>
    </cofactor>
    <text evidence="13 16">Binds 1 zinc ion.</text>
</comment>
<comment type="catalytic activity">
    <reaction evidence="13">
        <text>5-amino-6-(5-phospho-D-ribitylamino)uracil + NADP(+) = 5-amino-6-(5-phospho-D-ribosylamino)uracil + NADPH + H(+)</text>
        <dbReference type="Rhea" id="RHEA:17845"/>
        <dbReference type="ChEBI" id="CHEBI:15378"/>
        <dbReference type="ChEBI" id="CHEBI:57783"/>
        <dbReference type="ChEBI" id="CHEBI:58349"/>
        <dbReference type="ChEBI" id="CHEBI:58421"/>
        <dbReference type="ChEBI" id="CHEBI:58453"/>
        <dbReference type="EC" id="1.1.1.193"/>
    </reaction>
</comment>
<keyword evidence="7 13" id="KW-0479">Metal-binding</keyword>
<feature type="domain" description="CMP/dCMP-type deaminase" evidence="17">
    <location>
        <begin position="2"/>
        <end position="124"/>
    </location>
</feature>
<dbReference type="NCBIfam" id="TIGR00227">
    <property type="entry name" value="ribD_Cterm"/>
    <property type="match status" value="1"/>
</dbReference>
<protein>
    <recommendedName>
        <fullName evidence="13">Riboflavin biosynthesis protein RibD</fullName>
    </recommendedName>
    <domain>
        <recommendedName>
            <fullName evidence="13">Diaminohydroxyphosphoribosylaminopyrimidine deaminase</fullName>
            <shortName evidence="13">DRAP deaminase</shortName>
            <ecNumber evidence="13">3.5.4.26</ecNumber>
        </recommendedName>
        <alternativeName>
            <fullName evidence="13">Riboflavin-specific deaminase</fullName>
        </alternativeName>
    </domain>
    <domain>
        <recommendedName>
            <fullName evidence="13">5-amino-6-(5-phosphoribosylamino)uracil reductase</fullName>
            <ecNumber evidence="13">1.1.1.193</ecNumber>
        </recommendedName>
        <alternativeName>
            <fullName evidence="13">HTP reductase</fullName>
        </alternativeName>
    </domain>
</protein>
<evidence type="ECO:0000256" key="3">
    <source>
        <dbReference type="ARBA" id="ARBA00004910"/>
    </source>
</evidence>
<keyword evidence="9 13" id="KW-0862">Zinc</keyword>
<dbReference type="InterPro" id="IPR004794">
    <property type="entry name" value="Eubact_RibD"/>
</dbReference>